<protein>
    <submittedName>
        <fullName evidence="1">Uncharacterized protein</fullName>
    </submittedName>
</protein>
<reference evidence="1" key="1">
    <citation type="submission" date="2013-07" db="EMBL/GenBank/DDBJ databases">
        <title>The genome of an arbuscular mycorrhizal fungus provides insights into the evolution of the oldest plant symbiosis.</title>
        <authorList>
            <consortium name="DOE Joint Genome Institute"/>
            <person name="Tisserant E."/>
            <person name="Malbreil M."/>
            <person name="Kuo A."/>
            <person name="Kohler A."/>
            <person name="Symeonidi A."/>
            <person name="Balestrini R."/>
            <person name="Charron P."/>
            <person name="Duensing N."/>
            <person name="Frei-dit-Frey N."/>
            <person name="Gianinazzi-Pearson V."/>
            <person name="Gilbert B."/>
            <person name="Handa Y."/>
            <person name="Hijri M."/>
            <person name="Kaul R."/>
            <person name="Kawaguchi M."/>
            <person name="Krajinski F."/>
            <person name="Lammers P."/>
            <person name="Lapierre D."/>
            <person name="Masclaux F.G."/>
            <person name="Murat C."/>
            <person name="Morin E."/>
            <person name="Ndikumana S."/>
            <person name="Pagni M."/>
            <person name="Petitpierre D."/>
            <person name="Requena N."/>
            <person name="Rosikiewicz P."/>
            <person name="Riley R."/>
            <person name="Saito K."/>
            <person name="San Clemente H."/>
            <person name="Shapiro H."/>
            <person name="van Tuinen D."/>
            <person name="Becard G."/>
            <person name="Bonfante P."/>
            <person name="Paszkowski U."/>
            <person name="Shachar-Hill Y."/>
            <person name="Young J.P."/>
            <person name="Sanders I.R."/>
            <person name="Henrissat B."/>
            <person name="Rensing S.A."/>
            <person name="Grigoriev I.V."/>
            <person name="Corradi N."/>
            <person name="Roux C."/>
            <person name="Martin F."/>
        </authorList>
    </citation>
    <scope>NUCLEOTIDE SEQUENCE</scope>
    <source>
        <strain evidence="1">DAOM 197198</strain>
    </source>
</reference>
<dbReference type="AlphaFoldDB" id="U9UE58"/>
<name>U9UE58_RHIID</name>
<organism evidence="1">
    <name type="scientific">Rhizophagus irregularis (strain DAOM 181602 / DAOM 197198 / MUCL 43194)</name>
    <name type="common">Arbuscular mycorrhizal fungus</name>
    <name type="synonym">Glomus intraradices</name>
    <dbReference type="NCBI Taxonomy" id="747089"/>
    <lineage>
        <taxon>Eukaryota</taxon>
        <taxon>Fungi</taxon>
        <taxon>Fungi incertae sedis</taxon>
        <taxon>Mucoromycota</taxon>
        <taxon>Glomeromycotina</taxon>
        <taxon>Glomeromycetes</taxon>
        <taxon>Glomerales</taxon>
        <taxon>Glomeraceae</taxon>
        <taxon>Rhizophagus</taxon>
    </lineage>
</organism>
<dbReference type="EMBL" id="KI280678">
    <property type="protein sequence ID" value="ESA16848.1"/>
    <property type="molecule type" value="Genomic_DNA"/>
</dbReference>
<dbReference type="HOGENOM" id="CLU_2198325_0_0_1"/>
<evidence type="ECO:0000313" key="1">
    <source>
        <dbReference type="EMBL" id="ESA16848.1"/>
    </source>
</evidence>
<sequence length="108" mass="12577">MTLSHGKSTCFTFLKAVTFIAIELMYEFPNANTTEYIDQIFKELELIKLIIKAKNYEYLQFISCDIHYGIAKYATEFNSQKKSQSKCQTSNIQSKSKVEVDLNKMMHK</sequence>
<gene>
    <name evidence="1" type="ORF">GLOINDRAFT_94223</name>
</gene>
<proteinExistence type="predicted"/>
<accession>U9UE58</accession>